<accession>A0ABW3AMD3</accession>
<dbReference type="Proteomes" id="UP001597055">
    <property type="component" value="Unassembled WGS sequence"/>
</dbReference>
<reference evidence="2" key="1">
    <citation type="journal article" date="2019" name="Int. J. Syst. Evol. Microbiol.">
        <title>The Global Catalogue of Microorganisms (GCM) 10K type strain sequencing project: providing services to taxonomists for standard genome sequencing and annotation.</title>
        <authorList>
            <consortium name="The Broad Institute Genomics Platform"/>
            <consortium name="The Broad Institute Genome Sequencing Center for Infectious Disease"/>
            <person name="Wu L."/>
            <person name="Ma J."/>
        </authorList>
    </citation>
    <scope>NUCLEOTIDE SEQUENCE [LARGE SCALE GENOMIC DNA]</scope>
    <source>
        <strain evidence="2">CCUG 54523</strain>
    </source>
</reference>
<sequence length="58" mass="6311">MAEYTLTDDEYAEALRAAMDAANKARFEDNNPDGAAEIGVQAGRAKAEEIARRRILGL</sequence>
<comment type="caution">
    <text evidence="1">The sequence shown here is derived from an EMBL/GenBank/DDBJ whole genome shotgun (WGS) entry which is preliminary data.</text>
</comment>
<proteinExistence type="predicted"/>
<organism evidence="1 2">
    <name type="scientific">Microbacterium insulae</name>
    <dbReference type="NCBI Taxonomy" id="483014"/>
    <lineage>
        <taxon>Bacteria</taxon>
        <taxon>Bacillati</taxon>
        <taxon>Actinomycetota</taxon>
        <taxon>Actinomycetes</taxon>
        <taxon>Micrococcales</taxon>
        <taxon>Microbacteriaceae</taxon>
        <taxon>Microbacterium</taxon>
    </lineage>
</organism>
<evidence type="ECO:0000313" key="2">
    <source>
        <dbReference type="Proteomes" id="UP001597055"/>
    </source>
</evidence>
<gene>
    <name evidence="1" type="ORF">ACFQ0P_15825</name>
</gene>
<keyword evidence="2" id="KW-1185">Reference proteome</keyword>
<dbReference type="RefSeq" id="WP_204979590.1">
    <property type="nucleotide sequence ID" value="NZ_JBHTII010000002.1"/>
</dbReference>
<protein>
    <submittedName>
        <fullName evidence="1">Uncharacterized protein</fullName>
    </submittedName>
</protein>
<dbReference type="EMBL" id="JBHTII010000002">
    <property type="protein sequence ID" value="MFD0791863.1"/>
    <property type="molecule type" value="Genomic_DNA"/>
</dbReference>
<name>A0ABW3AMD3_9MICO</name>
<evidence type="ECO:0000313" key="1">
    <source>
        <dbReference type="EMBL" id="MFD0791863.1"/>
    </source>
</evidence>